<keyword evidence="3" id="KW-0808">Transferase</keyword>
<dbReference type="Gene3D" id="3.40.50.10330">
    <property type="entry name" value="Probable inorganic polyphosphate/atp-NAD kinase, domain 1"/>
    <property type="match status" value="1"/>
</dbReference>
<keyword evidence="4" id="KW-1185">Reference proteome</keyword>
<feature type="transmembrane region" description="Helical" evidence="1">
    <location>
        <begin position="25"/>
        <end position="43"/>
    </location>
</feature>
<dbReference type="RefSeq" id="WP_386707139.1">
    <property type="nucleotide sequence ID" value="NZ_JBHXIJ010000003.1"/>
</dbReference>
<name>A0ABW6FGI2_9ACTN</name>
<dbReference type="Proteomes" id="UP001598448">
    <property type="component" value="Unassembled WGS sequence"/>
</dbReference>
<keyword evidence="1" id="KW-0472">Membrane</keyword>
<dbReference type="Gene3D" id="2.60.200.40">
    <property type="match status" value="1"/>
</dbReference>
<organism evidence="3 4">
    <name type="scientific">Streptomyces albidochromogenes</name>
    <dbReference type="NCBI Taxonomy" id="329524"/>
    <lineage>
        <taxon>Bacteria</taxon>
        <taxon>Bacillati</taxon>
        <taxon>Actinomycetota</taxon>
        <taxon>Actinomycetes</taxon>
        <taxon>Kitasatosporales</taxon>
        <taxon>Streptomycetaceae</taxon>
        <taxon>Streptomyces</taxon>
    </lineage>
</organism>
<comment type="caution">
    <text evidence="3">The sequence shown here is derived from an EMBL/GenBank/DDBJ whole genome shotgun (WGS) entry which is preliminary data.</text>
</comment>
<keyword evidence="1" id="KW-1133">Transmembrane helix</keyword>
<dbReference type="GO" id="GO:0016301">
    <property type="term" value="F:kinase activity"/>
    <property type="evidence" value="ECO:0007669"/>
    <property type="project" value="UniProtKB-KW"/>
</dbReference>
<dbReference type="InterPro" id="IPR001206">
    <property type="entry name" value="Diacylglycerol_kinase_cat_dom"/>
</dbReference>
<dbReference type="Pfam" id="PF00781">
    <property type="entry name" value="DAGK_cat"/>
    <property type="match status" value="1"/>
</dbReference>
<sequence>MGRHGADTGDPARRPAGPGDAGRASWARLALLALLASVLVALVSAGLRSVFWVLAGLAGLAVAAIGVWWVLAHSGVMRVAGAALSVVAPITVLTLYATAGMLRPALCSLALWALAVLAARKAVVREHPASRRESAPAEAPGHPWILMNPRSGGGKVERFHLVDKARAAGARVVLLGTDNRDPAELAGEAVAEGADLLAVAGGDGTQALVAEVAARHRVPFMVIPAGTRNHFALDLGLDRDDPAASLQALTDGVELRVDLGFAADRVFVNNASFGTYAAVVGDPAYRGEKVQTTLQSLPHLLTGPDAPTLRMRAGTEHADGLQALLISNNPYQRAVDLAHPGRRERLDSGRLGVLGVRVANAAQAARIVRGSRSGSFLRLQAQTVVVETETATVPAGIDGEHVLLRAPVICRIAPGALRVRVPRGRSRAPLKGQAADWRRVARLAFGRRMTSRDGSVGVAHR</sequence>
<evidence type="ECO:0000313" key="4">
    <source>
        <dbReference type="Proteomes" id="UP001598448"/>
    </source>
</evidence>
<evidence type="ECO:0000256" key="1">
    <source>
        <dbReference type="SAM" id="Phobius"/>
    </source>
</evidence>
<keyword evidence="1" id="KW-0812">Transmembrane</keyword>
<evidence type="ECO:0000259" key="2">
    <source>
        <dbReference type="PROSITE" id="PS50146"/>
    </source>
</evidence>
<keyword evidence="3" id="KW-0418">Kinase</keyword>
<accession>A0ABW6FGI2</accession>
<dbReference type="InterPro" id="IPR016064">
    <property type="entry name" value="NAD/diacylglycerol_kinase_sf"/>
</dbReference>
<feature type="transmembrane region" description="Helical" evidence="1">
    <location>
        <begin position="77"/>
        <end position="98"/>
    </location>
</feature>
<protein>
    <submittedName>
        <fullName evidence="3">Diacylglycerol/lipid kinase family protein</fullName>
        <ecNumber evidence="3">2.7.1.-</ecNumber>
    </submittedName>
</protein>
<dbReference type="SUPFAM" id="SSF111331">
    <property type="entry name" value="NAD kinase/diacylglycerol kinase-like"/>
    <property type="match status" value="1"/>
</dbReference>
<gene>
    <name evidence="3" type="ORF">ACFWJN_01100</name>
</gene>
<dbReference type="EMBL" id="JBHXIJ010000003">
    <property type="protein sequence ID" value="MFD5097573.1"/>
    <property type="molecule type" value="Genomic_DNA"/>
</dbReference>
<reference evidence="3 4" key="1">
    <citation type="submission" date="2024-09" db="EMBL/GenBank/DDBJ databases">
        <title>The Natural Products Discovery Center: Release of the First 8490 Sequenced Strains for Exploring Actinobacteria Biosynthetic Diversity.</title>
        <authorList>
            <person name="Kalkreuter E."/>
            <person name="Kautsar S.A."/>
            <person name="Yang D."/>
            <person name="Bader C.D."/>
            <person name="Teijaro C.N."/>
            <person name="Fluegel L."/>
            <person name="Davis C.M."/>
            <person name="Simpson J.R."/>
            <person name="Lauterbach L."/>
            <person name="Steele A.D."/>
            <person name="Gui C."/>
            <person name="Meng S."/>
            <person name="Li G."/>
            <person name="Viehrig K."/>
            <person name="Ye F."/>
            <person name="Su P."/>
            <person name="Kiefer A.F."/>
            <person name="Nichols A."/>
            <person name="Cepeda A.J."/>
            <person name="Yan W."/>
            <person name="Fan B."/>
            <person name="Jiang Y."/>
            <person name="Adhikari A."/>
            <person name="Zheng C.-J."/>
            <person name="Schuster L."/>
            <person name="Cowan T.M."/>
            <person name="Smanski M.J."/>
            <person name="Chevrette M.G."/>
            <person name="De Carvalho L.P.S."/>
            <person name="Shen B."/>
        </authorList>
    </citation>
    <scope>NUCLEOTIDE SEQUENCE [LARGE SCALE GENOMIC DNA]</scope>
    <source>
        <strain evidence="3 4">NPDC058348</strain>
    </source>
</reference>
<dbReference type="InterPro" id="IPR017438">
    <property type="entry name" value="ATP-NAD_kinase_N"/>
</dbReference>
<feature type="transmembrane region" description="Helical" evidence="1">
    <location>
        <begin position="50"/>
        <end position="71"/>
    </location>
</feature>
<feature type="domain" description="DAGKc" evidence="2">
    <location>
        <begin position="138"/>
        <end position="266"/>
    </location>
</feature>
<dbReference type="EC" id="2.7.1.-" evidence="3"/>
<proteinExistence type="predicted"/>
<dbReference type="PROSITE" id="PS50146">
    <property type="entry name" value="DAGK"/>
    <property type="match status" value="1"/>
</dbReference>
<evidence type="ECO:0000313" key="3">
    <source>
        <dbReference type="EMBL" id="MFD5097573.1"/>
    </source>
</evidence>